<dbReference type="EMBL" id="JAKUCV010007677">
    <property type="protein sequence ID" value="KAJ4822434.1"/>
    <property type="molecule type" value="Genomic_DNA"/>
</dbReference>
<reference evidence="1" key="1">
    <citation type="submission" date="2022-02" db="EMBL/GenBank/DDBJ databases">
        <authorList>
            <person name="Henning P.M."/>
            <person name="McCubbin A.G."/>
            <person name="Shore J.S."/>
        </authorList>
    </citation>
    <scope>NUCLEOTIDE SEQUENCE</scope>
    <source>
        <strain evidence="1">F60SS</strain>
        <tissue evidence="1">Leaves</tissue>
    </source>
</reference>
<sequence length="92" mass="10335">MNIMPGRLVVLCLRCALVCSILFIWSPLWLKGCIGVFELRRNSRKRSVFGRRSVCWREESRKKSSLSEKTIQHTSATGGISVGSNLGLNLLL</sequence>
<accession>A0A9Q0IZ86</accession>
<protein>
    <submittedName>
        <fullName evidence="1">Uncharacterized protein</fullName>
    </submittedName>
</protein>
<evidence type="ECO:0000313" key="1">
    <source>
        <dbReference type="EMBL" id="KAJ4822434.1"/>
    </source>
</evidence>
<dbReference type="Proteomes" id="UP001141552">
    <property type="component" value="Unassembled WGS sequence"/>
</dbReference>
<name>A0A9Q0IZ86_9ROSI</name>
<reference evidence="1" key="2">
    <citation type="journal article" date="2023" name="Plants (Basel)">
        <title>Annotation of the Turnera subulata (Passifloraceae) Draft Genome Reveals the S-Locus Evolved after the Divergence of Turneroideae from Passifloroideae in a Stepwise Manner.</title>
        <authorList>
            <person name="Henning P.M."/>
            <person name="Roalson E.H."/>
            <person name="Mir W."/>
            <person name="McCubbin A.G."/>
            <person name="Shore J.S."/>
        </authorList>
    </citation>
    <scope>NUCLEOTIDE SEQUENCE</scope>
    <source>
        <strain evidence="1">F60SS</strain>
    </source>
</reference>
<evidence type="ECO:0000313" key="2">
    <source>
        <dbReference type="Proteomes" id="UP001141552"/>
    </source>
</evidence>
<gene>
    <name evidence="1" type="ORF">Tsubulata_040868</name>
</gene>
<keyword evidence="2" id="KW-1185">Reference proteome</keyword>
<comment type="caution">
    <text evidence="1">The sequence shown here is derived from an EMBL/GenBank/DDBJ whole genome shotgun (WGS) entry which is preliminary data.</text>
</comment>
<organism evidence="1 2">
    <name type="scientific">Turnera subulata</name>
    <dbReference type="NCBI Taxonomy" id="218843"/>
    <lineage>
        <taxon>Eukaryota</taxon>
        <taxon>Viridiplantae</taxon>
        <taxon>Streptophyta</taxon>
        <taxon>Embryophyta</taxon>
        <taxon>Tracheophyta</taxon>
        <taxon>Spermatophyta</taxon>
        <taxon>Magnoliopsida</taxon>
        <taxon>eudicotyledons</taxon>
        <taxon>Gunneridae</taxon>
        <taxon>Pentapetalae</taxon>
        <taxon>rosids</taxon>
        <taxon>fabids</taxon>
        <taxon>Malpighiales</taxon>
        <taxon>Passifloraceae</taxon>
        <taxon>Turnera</taxon>
    </lineage>
</organism>
<proteinExistence type="predicted"/>
<dbReference type="AlphaFoldDB" id="A0A9Q0IZ86"/>